<accession>A0ABS4AEQ8</accession>
<feature type="transmembrane region" description="Helical" evidence="11">
    <location>
        <begin position="432"/>
        <end position="450"/>
    </location>
</feature>
<evidence type="ECO:0000313" key="14">
    <source>
        <dbReference type="EMBL" id="MBP0445497.1"/>
    </source>
</evidence>
<dbReference type="PANTHER" id="PTHR30046:SF0">
    <property type="entry name" value="FLAGELLAR M-RING PROTEIN"/>
    <property type="match status" value="1"/>
</dbReference>
<dbReference type="InterPro" id="IPR045851">
    <property type="entry name" value="AMP-bd_C_sf"/>
</dbReference>
<organism evidence="14 15">
    <name type="scientific">Pararoseomonas baculiformis</name>
    <dbReference type="NCBI Taxonomy" id="2820812"/>
    <lineage>
        <taxon>Bacteria</taxon>
        <taxon>Pseudomonadati</taxon>
        <taxon>Pseudomonadota</taxon>
        <taxon>Alphaproteobacteria</taxon>
        <taxon>Acetobacterales</taxon>
        <taxon>Acetobacteraceae</taxon>
        <taxon>Pararoseomonas</taxon>
    </lineage>
</organism>
<dbReference type="Pfam" id="PF01514">
    <property type="entry name" value="YscJ_FliF"/>
    <property type="match status" value="1"/>
</dbReference>
<dbReference type="EMBL" id="JAGIZB010000010">
    <property type="protein sequence ID" value="MBP0445497.1"/>
    <property type="molecule type" value="Genomic_DNA"/>
</dbReference>
<reference evidence="14 15" key="1">
    <citation type="submission" date="2021-03" db="EMBL/GenBank/DDBJ databases">
        <authorList>
            <person name="So Y."/>
        </authorList>
    </citation>
    <scope>NUCLEOTIDE SEQUENCE [LARGE SCALE GENOMIC DNA]</scope>
    <source>
        <strain evidence="14 15">SSH11</strain>
    </source>
</reference>
<evidence type="ECO:0000256" key="1">
    <source>
        <dbReference type="ARBA" id="ARBA00004117"/>
    </source>
</evidence>
<evidence type="ECO:0000256" key="4">
    <source>
        <dbReference type="ARBA" id="ARBA00022475"/>
    </source>
</evidence>
<dbReference type="PANTHER" id="PTHR30046">
    <property type="entry name" value="FLAGELLAR M-RING PROTEIN"/>
    <property type="match status" value="1"/>
</dbReference>
<keyword evidence="4" id="KW-1003">Cell membrane</keyword>
<comment type="caution">
    <text evidence="14">The sequence shown here is derived from an EMBL/GenBank/DDBJ whole genome shotgun (WGS) entry which is preliminary data.</text>
</comment>
<keyword evidence="7 11" id="KW-0472">Membrane</keyword>
<dbReference type="InterPro" id="IPR013556">
    <property type="entry name" value="Flag_M-ring_C"/>
</dbReference>
<dbReference type="NCBIfam" id="TIGR00206">
    <property type="entry name" value="fliF"/>
    <property type="match status" value="1"/>
</dbReference>
<keyword evidence="14" id="KW-0969">Cilium</keyword>
<feature type="region of interest" description="Disordered" evidence="10">
    <location>
        <begin position="273"/>
        <end position="334"/>
    </location>
</feature>
<evidence type="ECO:0000259" key="13">
    <source>
        <dbReference type="Pfam" id="PF08345"/>
    </source>
</evidence>
<name>A0ABS4AEQ8_9PROT</name>
<protein>
    <recommendedName>
        <fullName evidence="9">Flagellar M-ring protein</fullName>
    </recommendedName>
</protein>
<keyword evidence="14" id="KW-0966">Cell projection</keyword>
<dbReference type="Pfam" id="PF08345">
    <property type="entry name" value="YscJ_FliF_C"/>
    <property type="match status" value="1"/>
</dbReference>
<dbReference type="Gene3D" id="3.30.300.30">
    <property type="match status" value="1"/>
</dbReference>
<evidence type="ECO:0000256" key="8">
    <source>
        <dbReference type="ARBA" id="ARBA00023143"/>
    </source>
</evidence>
<evidence type="ECO:0000256" key="9">
    <source>
        <dbReference type="PIRNR" id="PIRNR004862"/>
    </source>
</evidence>
<evidence type="ECO:0000256" key="10">
    <source>
        <dbReference type="SAM" id="MobiDB-lite"/>
    </source>
</evidence>
<comment type="similarity">
    <text evidence="3 9">Belongs to the FliF family.</text>
</comment>
<dbReference type="InterPro" id="IPR000067">
    <property type="entry name" value="FlgMring_FliF"/>
</dbReference>
<feature type="domain" description="Flagellar M-ring C-terminal" evidence="13">
    <location>
        <begin position="247"/>
        <end position="401"/>
    </location>
</feature>
<evidence type="ECO:0000256" key="11">
    <source>
        <dbReference type="SAM" id="Phobius"/>
    </source>
</evidence>
<evidence type="ECO:0000259" key="12">
    <source>
        <dbReference type="Pfam" id="PF01514"/>
    </source>
</evidence>
<dbReference type="Proteomes" id="UP000681594">
    <property type="component" value="Unassembled WGS sequence"/>
</dbReference>
<comment type="function">
    <text evidence="9">The M ring may be actively involved in energy transduction.</text>
</comment>
<dbReference type="RefSeq" id="WP_209379746.1">
    <property type="nucleotide sequence ID" value="NZ_JAGIZB010000010.1"/>
</dbReference>
<evidence type="ECO:0000256" key="3">
    <source>
        <dbReference type="ARBA" id="ARBA00007971"/>
    </source>
</evidence>
<keyword evidence="14" id="KW-0282">Flagellum</keyword>
<evidence type="ECO:0000256" key="7">
    <source>
        <dbReference type="ARBA" id="ARBA00023136"/>
    </source>
</evidence>
<feature type="domain" description="Flagellar M-ring N-terminal" evidence="12">
    <location>
        <begin position="38"/>
        <end position="213"/>
    </location>
</feature>
<gene>
    <name evidence="14" type="primary">fliF</name>
    <name evidence="14" type="ORF">J8J14_11990</name>
</gene>
<feature type="compositionally biased region" description="Polar residues" evidence="10">
    <location>
        <begin position="282"/>
        <end position="293"/>
    </location>
</feature>
<proteinExistence type="inferred from homology"/>
<keyword evidence="8 9" id="KW-0975">Bacterial flagellum</keyword>
<dbReference type="PIRSF" id="PIRSF004862">
    <property type="entry name" value="FliF"/>
    <property type="match status" value="1"/>
</dbReference>
<sequence>MGAFLAQLRAFGPARLGAMAATALAVLGLLAWFGMRAGQPGMAVLYSELDPRDAGAVVASLERQKVAYRLGTNGGTVLVPEELVPRLRLSLAREGLPAGGHVGWEIFDRGESLTTTPFQQDVNRLRAMEGELSRTIRGLAGVRAARVHLVLPRREAFSRQPAEAQASVVLTMQGVQRLDREGVQAVLHLVATAVPGLQARSISIVDSRGELLARGGQALSGPAAAATQEELRRAEALRIARAVEEMLERSLGAGRVRAEAAVEMDFDRVQTTEERFDAENQVPRSVQSSQEQSRGAEGGNVSVANQLPGAEPPGGAASQESKSEETTNYEIGKTVRSTLREHPVLRRLSVAVLVDGVWEGTPPAFRERSAEELARIATLVRSAIGFDERRGDRVEVVSMRFAQPEGGDNPADAGLLGLGVGPATLARLAESAIYALVALIAILLVMRPMASRLTAVLVPQPALAGGGSAATALPGGAAGTTAALAGTAGVAGIAALPGPEGGAGADEMVSLDNVQGQLRASSVAKVNALMDAHPDEGLAVIRRWLAPEED</sequence>
<dbReference type="PRINTS" id="PR01009">
    <property type="entry name" value="FLGMRINGFLIF"/>
</dbReference>
<evidence type="ECO:0000256" key="5">
    <source>
        <dbReference type="ARBA" id="ARBA00022692"/>
    </source>
</evidence>
<evidence type="ECO:0000256" key="2">
    <source>
        <dbReference type="ARBA" id="ARBA00004651"/>
    </source>
</evidence>
<dbReference type="InterPro" id="IPR006182">
    <property type="entry name" value="FliF_N_dom"/>
</dbReference>
<comment type="subcellular location">
    <subcellularLocation>
        <location evidence="1 9">Bacterial flagellum basal body</location>
    </subcellularLocation>
    <subcellularLocation>
        <location evidence="2">Cell membrane</location>
        <topology evidence="2">Multi-pass membrane protein</topology>
    </subcellularLocation>
</comment>
<dbReference type="InterPro" id="IPR043427">
    <property type="entry name" value="YscJ/FliF"/>
</dbReference>
<evidence type="ECO:0000313" key="15">
    <source>
        <dbReference type="Proteomes" id="UP000681594"/>
    </source>
</evidence>
<keyword evidence="6 11" id="KW-1133">Transmembrane helix</keyword>
<keyword evidence="5 11" id="KW-0812">Transmembrane</keyword>
<keyword evidence="15" id="KW-1185">Reference proteome</keyword>
<evidence type="ECO:0000256" key="6">
    <source>
        <dbReference type="ARBA" id="ARBA00022989"/>
    </source>
</evidence>